<feature type="compositionally biased region" description="Polar residues" evidence="1">
    <location>
        <begin position="53"/>
        <end position="64"/>
    </location>
</feature>
<feature type="compositionally biased region" description="Basic and acidic residues" evidence="1">
    <location>
        <begin position="465"/>
        <end position="476"/>
    </location>
</feature>
<feature type="compositionally biased region" description="Pro residues" evidence="1">
    <location>
        <begin position="536"/>
        <end position="547"/>
    </location>
</feature>
<feature type="compositionally biased region" description="Gly residues" evidence="1">
    <location>
        <begin position="75"/>
        <end position="84"/>
    </location>
</feature>
<name>A0ABD3SRR9_9STRA</name>
<accession>A0ABD3SRR9</accession>
<feature type="region of interest" description="Disordered" evidence="1">
    <location>
        <begin position="1"/>
        <end position="141"/>
    </location>
</feature>
<feature type="region of interest" description="Disordered" evidence="1">
    <location>
        <begin position="462"/>
        <end position="512"/>
    </location>
</feature>
<feature type="compositionally biased region" description="Acidic residues" evidence="1">
    <location>
        <begin position="486"/>
        <end position="502"/>
    </location>
</feature>
<feature type="compositionally biased region" description="Basic and acidic residues" evidence="1">
    <location>
        <begin position="503"/>
        <end position="512"/>
    </location>
</feature>
<comment type="caution">
    <text evidence="3">The sequence shown here is derived from an EMBL/GenBank/DDBJ whole genome shotgun (WGS) entry which is preliminary data.</text>
</comment>
<proteinExistence type="predicted"/>
<feature type="compositionally biased region" description="Low complexity" evidence="1">
    <location>
        <begin position="581"/>
        <end position="592"/>
    </location>
</feature>
<keyword evidence="4" id="KW-1185">Reference proteome</keyword>
<evidence type="ECO:0000256" key="1">
    <source>
        <dbReference type="SAM" id="MobiDB-lite"/>
    </source>
</evidence>
<reference evidence="3 4" key="1">
    <citation type="submission" date="2024-10" db="EMBL/GenBank/DDBJ databases">
        <title>Updated reference genomes for cyclostephanoid diatoms.</title>
        <authorList>
            <person name="Roberts W.R."/>
            <person name="Alverson A.J."/>
        </authorList>
    </citation>
    <scope>NUCLEOTIDE SEQUENCE [LARGE SCALE GENOMIC DNA]</scope>
    <source>
        <strain evidence="3 4">AJA228-03</strain>
    </source>
</reference>
<evidence type="ECO:0000313" key="4">
    <source>
        <dbReference type="Proteomes" id="UP001530377"/>
    </source>
</evidence>
<feature type="compositionally biased region" description="Basic and acidic residues" evidence="1">
    <location>
        <begin position="1"/>
        <end position="10"/>
    </location>
</feature>
<dbReference type="InterPro" id="IPR005114">
    <property type="entry name" value="Helicase_assoc"/>
</dbReference>
<feature type="region of interest" description="Disordered" evidence="1">
    <location>
        <begin position="324"/>
        <end position="357"/>
    </location>
</feature>
<dbReference type="AlphaFoldDB" id="A0ABD3SRR9"/>
<dbReference type="Gene3D" id="6.10.140.530">
    <property type="match status" value="1"/>
</dbReference>
<feature type="compositionally biased region" description="Polar residues" evidence="1">
    <location>
        <begin position="34"/>
        <end position="45"/>
    </location>
</feature>
<protein>
    <recommendedName>
        <fullName evidence="2">Helicase-associated domain-containing protein</fullName>
    </recommendedName>
</protein>
<gene>
    <name evidence="3" type="ORF">ACHAXA_006007</name>
</gene>
<dbReference type="EMBL" id="JALLPB020000011">
    <property type="protein sequence ID" value="KAL3826927.1"/>
    <property type="molecule type" value="Genomic_DNA"/>
</dbReference>
<dbReference type="Proteomes" id="UP001530377">
    <property type="component" value="Unassembled WGS sequence"/>
</dbReference>
<dbReference type="PANTHER" id="PTHR33418">
    <property type="entry name" value="HELICASE-ASSOCIATED"/>
    <property type="match status" value="1"/>
</dbReference>
<feature type="region of interest" description="Disordered" evidence="1">
    <location>
        <begin position="532"/>
        <end position="592"/>
    </location>
</feature>
<evidence type="ECO:0000313" key="3">
    <source>
        <dbReference type="EMBL" id="KAL3826927.1"/>
    </source>
</evidence>
<evidence type="ECO:0000259" key="2">
    <source>
        <dbReference type="Pfam" id="PF03457"/>
    </source>
</evidence>
<sequence>MSNKPREIHVKTIAIMPSPVDVTGNGSKGKKATPDQQQPPSNVDQRTGPPPDFSSTSAPDSVGTNRRFVRSGVEPGQGAGGGDETQGPDTRHATRSRPKSGGANVLNKLGHSADATAAAADADDCHAPPPAEGGGIIPSTSHARHDADVAAAANDPIPYSVEEYPQLALDENIDHSHLATSFRRPLFAKNGQISRPLAIAYSHLASASKLRRRAQRRKNAILSEYEVLRDRYLKKKLELSLANDEVNEHNRKVGAWTRCVFDLELDEPCEWKDNYERLRRYWEMNGGRLPPTNVKKARDDEERFLSAWLQQIRCQKICDDDDDDSDDFNGGGESDDQRPRKKRHVSTGTSSTKKKSDMCDYPHRIELLAKLGIVFESRAREDRWETMFRRLLAYREEQGTLRFPSDEQCAATRNVDLIELQKWVKGQVLAYRYGRKRNTETVRRLIDIGFDFDKWYAKPGKAKGVGREGRKKKDEGGVVTKTSDVIDAEESAEGAVEDEDDNDGHVEDGDVEDSKMAAILGEEVEDTDAIEMIALPLPPPLNSPPSPAATYNPESTPFAQSLHYGPVDHPHPSALAPEALSSSSSSSSSSTT</sequence>
<organism evidence="3 4">
    <name type="scientific">Cyclostephanos tholiformis</name>
    <dbReference type="NCBI Taxonomy" id="382380"/>
    <lineage>
        <taxon>Eukaryota</taxon>
        <taxon>Sar</taxon>
        <taxon>Stramenopiles</taxon>
        <taxon>Ochrophyta</taxon>
        <taxon>Bacillariophyta</taxon>
        <taxon>Coscinodiscophyceae</taxon>
        <taxon>Thalassiosirophycidae</taxon>
        <taxon>Stephanodiscales</taxon>
        <taxon>Stephanodiscaceae</taxon>
        <taxon>Cyclostephanos</taxon>
    </lineage>
</organism>
<dbReference type="PANTHER" id="PTHR33418:SF1">
    <property type="entry name" value="HELICASE-ASSOCIATED DOMAIN-CONTAINING PROTEIN"/>
    <property type="match status" value="1"/>
</dbReference>
<feature type="domain" description="Helicase-associated" evidence="2">
    <location>
        <begin position="381"/>
        <end position="450"/>
    </location>
</feature>
<dbReference type="Pfam" id="PF03457">
    <property type="entry name" value="HA"/>
    <property type="match status" value="1"/>
</dbReference>